<name>H8FQQ5_MAGML</name>
<evidence type="ECO:0000313" key="1">
    <source>
        <dbReference type="EMBL" id="CCG40693.1"/>
    </source>
</evidence>
<protein>
    <submittedName>
        <fullName evidence="1">Uncharacterized protein</fullName>
    </submittedName>
</protein>
<gene>
    <name evidence="1" type="ORF">PHAMO_210204</name>
</gene>
<reference evidence="1 2" key="1">
    <citation type="journal article" date="2012" name="J. Bacteriol.">
        <title>Draft Genome Sequence of the Purple Photosynthetic Bacterium Phaeospirillum molischianum DSM120, a Particularly Versatile Bacterium.</title>
        <authorList>
            <person name="Duquesne K."/>
            <person name="Prima V."/>
            <person name="Ji B."/>
            <person name="Rouy Z."/>
            <person name="Medigue C."/>
            <person name="Talla E."/>
            <person name="Sturgis J.N."/>
        </authorList>
    </citation>
    <scope>NUCLEOTIDE SEQUENCE [LARGE SCALE GENOMIC DNA]</scope>
    <source>
        <strain evidence="2">DSM120</strain>
    </source>
</reference>
<organism evidence="1 2">
    <name type="scientific">Magnetospirillum molischianum DSM 120</name>
    <dbReference type="NCBI Taxonomy" id="1150626"/>
    <lineage>
        <taxon>Bacteria</taxon>
        <taxon>Pseudomonadati</taxon>
        <taxon>Pseudomonadota</taxon>
        <taxon>Alphaproteobacteria</taxon>
        <taxon>Rhodospirillales</taxon>
        <taxon>Rhodospirillaceae</taxon>
        <taxon>Magnetospirillum</taxon>
    </lineage>
</organism>
<dbReference type="EMBL" id="CAHP01000014">
    <property type="protein sequence ID" value="CCG40693.1"/>
    <property type="molecule type" value="Genomic_DNA"/>
</dbReference>
<keyword evidence="2" id="KW-1185">Reference proteome</keyword>
<sequence length="63" mass="6801">MVTPVTLIVKVRHEAPVEELIRRIIGAGAATMVPRIPTMCRWCSSAKAATASPRSSMPWPVGD</sequence>
<dbReference type="STRING" id="1150626.PHAMO_210204"/>
<evidence type="ECO:0000313" key="2">
    <source>
        <dbReference type="Proteomes" id="UP000004169"/>
    </source>
</evidence>
<dbReference type="Proteomes" id="UP000004169">
    <property type="component" value="Unassembled WGS sequence"/>
</dbReference>
<proteinExistence type="predicted"/>
<dbReference type="AlphaFoldDB" id="H8FQQ5"/>
<accession>H8FQQ5</accession>
<comment type="caution">
    <text evidence="1">The sequence shown here is derived from an EMBL/GenBank/DDBJ whole genome shotgun (WGS) entry which is preliminary data.</text>
</comment>